<keyword evidence="2 4" id="KW-0238">DNA-binding</keyword>
<feature type="compositionally biased region" description="Basic residues" evidence="5">
    <location>
        <begin position="240"/>
        <end position="249"/>
    </location>
</feature>
<dbReference type="Gene3D" id="1.10.357.10">
    <property type="entry name" value="Tetracycline Repressor, domain 2"/>
    <property type="match status" value="1"/>
</dbReference>
<organism evidence="7 8">
    <name type="scientific">Paraburkholderia silviterrae</name>
    <dbReference type="NCBI Taxonomy" id="2528715"/>
    <lineage>
        <taxon>Bacteria</taxon>
        <taxon>Pseudomonadati</taxon>
        <taxon>Pseudomonadota</taxon>
        <taxon>Betaproteobacteria</taxon>
        <taxon>Burkholderiales</taxon>
        <taxon>Burkholderiaceae</taxon>
        <taxon>Paraburkholderia</taxon>
    </lineage>
</organism>
<dbReference type="InterPro" id="IPR036271">
    <property type="entry name" value="Tet_transcr_reg_TetR-rel_C_sf"/>
</dbReference>
<comment type="caution">
    <text evidence="7">The sequence shown here is derived from an EMBL/GenBank/DDBJ whole genome shotgun (WGS) entry which is preliminary data.</text>
</comment>
<evidence type="ECO:0000259" key="6">
    <source>
        <dbReference type="PROSITE" id="PS50977"/>
    </source>
</evidence>
<dbReference type="EMBL" id="SMRP01000022">
    <property type="protein sequence ID" value="TDG19431.1"/>
    <property type="molecule type" value="Genomic_DNA"/>
</dbReference>
<evidence type="ECO:0000256" key="4">
    <source>
        <dbReference type="PROSITE-ProRule" id="PRU00335"/>
    </source>
</evidence>
<dbReference type="Gene3D" id="1.10.10.60">
    <property type="entry name" value="Homeodomain-like"/>
    <property type="match status" value="1"/>
</dbReference>
<dbReference type="PANTHER" id="PTHR47506:SF7">
    <property type="entry name" value="TRANSCRIPTIONAL REGULATORY PROTEIN"/>
    <property type="match status" value="1"/>
</dbReference>
<gene>
    <name evidence="7" type="ORF">EYW47_30860</name>
</gene>
<accession>A0A4R5M206</accession>
<dbReference type="InterPro" id="IPR001647">
    <property type="entry name" value="HTH_TetR"/>
</dbReference>
<name>A0A4R5M206_9BURK</name>
<keyword evidence="3" id="KW-0804">Transcription</keyword>
<dbReference type="OrthoDB" id="9798857at2"/>
<dbReference type="GO" id="GO:0003677">
    <property type="term" value="F:DNA binding"/>
    <property type="evidence" value="ECO:0007669"/>
    <property type="project" value="UniProtKB-UniRule"/>
</dbReference>
<evidence type="ECO:0000256" key="5">
    <source>
        <dbReference type="SAM" id="MobiDB-lite"/>
    </source>
</evidence>
<keyword evidence="8" id="KW-1185">Reference proteome</keyword>
<evidence type="ECO:0000256" key="3">
    <source>
        <dbReference type="ARBA" id="ARBA00023163"/>
    </source>
</evidence>
<evidence type="ECO:0000313" key="7">
    <source>
        <dbReference type="EMBL" id="TDG19431.1"/>
    </source>
</evidence>
<dbReference type="SUPFAM" id="SSF48498">
    <property type="entry name" value="Tetracyclin repressor-like, C-terminal domain"/>
    <property type="match status" value="1"/>
</dbReference>
<evidence type="ECO:0000256" key="1">
    <source>
        <dbReference type="ARBA" id="ARBA00023015"/>
    </source>
</evidence>
<dbReference type="InterPro" id="IPR009057">
    <property type="entry name" value="Homeodomain-like_sf"/>
</dbReference>
<reference evidence="7 8" key="1">
    <citation type="submission" date="2019-03" db="EMBL/GenBank/DDBJ databases">
        <title>Paraburkholderia sp. 4M-K11, isolated from subtropical forest soil.</title>
        <authorList>
            <person name="Gao Z.-H."/>
            <person name="Qiu L.-H."/>
        </authorList>
    </citation>
    <scope>NUCLEOTIDE SEQUENCE [LARGE SCALE GENOMIC DNA]</scope>
    <source>
        <strain evidence="7 8">4M-K11</strain>
    </source>
</reference>
<feature type="compositionally biased region" description="Gly residues" evidence="5">
    <location>
        <begin position="222"/>
        <end position="238"/>
    </location>
</feature>
<dbReference type="PANTHER" id="PTHR47506">
    <property type="entry name" value="TRANSCRIPTIONAL REGULATORY PROTEIN"/>
    <property type="match status" value="1"/>
</dbReference>
<dbReference type="PROSITE" id="PS50977">
    <property type="entry name" value="HTH_TETR_2"/>
    <property type="match status" value="1"/>
</dbReference>
<protein>
    <submittedName>
        <fullName evidence="7">TetR/AcrR family transcriptional regulator</fullName>
    </submittedName>
</protein>
<dbReference type="PRINTS" id="PR00455">
    <property type="entry name" value="HTHTETR"/>
</dbReference>
<dbReference type="AlphaFoldDB" id="A0A4R5M206"/>
<feature type="DNA-binding region" description="H-T-H motif" evidence="4">
    <location>
        <begin position="32"/>
        <end position="51"/>
    </location>
</feature>
<dbReference type="Proteomes" id="UP000295722">
    <property type="component" value="Unassembled WGS sequence"/>
</dbReference>
<keyword evidence="1" id="KW-0805">Transcription regulation</keyword>
<evidence type="ECO:0000313" key="8">
    <source>
        <dbReference type="Proteomes" id="UP000295722"/>
    </source>
</evidence>
<feature type="region of interest" description="Disordered" evidence="5">
    <location>
        <begin position="215"/>
        <end position="249"/>
    </location>
</feature>
<proteinExistence type="predicted"/>
<evidence type="ECO:0000256" key="2">
    <source>
        <dbReference type="ARBA" id="ARBA00023125"/>
    </source>
</evidence>
<dbReference type="Pfam" id="PF00440">
    <property type="entry name" value="TetR_N"/>
    <property type="match status" value="1"/>
</dbReference>
<feature type="domain" description="HTH tetR-type" evidence="6">
    <location>
        <begin position="9"/>
        <end position="69"/>
    </location>
</feature>
<sequence length="249" mass="26188">MGVSREQAAENRRAIVAAAEKLFRERGVDAVGLAELMKAAGFTQGGFYNHFKSKDALVAAVMDKALEEGGETIAGVIDHARQAGADAIEQHIRTYLSPEHRRDIEAGCPLSGFAGDARRLDDEARAAYAQGLAIYLERIAAVIEERGGSQPGRPAATQAAATHAAARGEGSRAEAIALLSQLVGTLVLSRAVVDVAPALADEILDEGRRHLLDATGAHRGQDGGQHGGQDGEQDGGQRGQRARARARQS</sequence>
<dbReference type="SUPFAM" id="SSF46689">
    <property type="entry name" value="Homeodomain-like"/>
    <property type="match status" value="1"/>
</dbReference>
<dbReference type="RefSeq" id="WP_133198638.1">
    <property type="nucleotide sequence ID" value="NZ_JBHUCW010000049.1"/>
</dbReference>